<evidence type="ECO:0000256" key="3">
    <source>
        <dbReference type="ARBA" id="ARBA00022777"/>
    </source>
</evidence>
<dbReference type="GO" id="GO:0016301">
    <property type="term" value="F:kinase activity"/>
    <property type="evidence" value="ECO:0007669"/>
    <property type="project" value="UniProtKB-KW"/>
</dbReference>
<accession>A0A0A0EEK8</accession>
<evidence type="ECO:0000313" key="6">
    <source>
        <dbReference type="EMBL" id="KGM49356.1"/>
    </source>
</evidence>
<dbReference type="Pfam" id="PF02782">
    <property type="entry name" value="FGGY_C"/>
    <property type="match status" value="1"/>
</dbReference>
<keyword evidence="7" id="KW-1185">Reference proteome</keyword>
<dbReference type="Pfam" id="PF00370">
    <property type="entry name" value="FGGY_N"/>
    <property type="match status" value="1"/>
</dbReference>
<dbReference type="eggNOG" id="COG1070">
    <property type="taxonomic scope" value="Bacteria"/>
</dbReference>
<organism evidence="6 7">
    <name type="scientific">Pseudooceanicola atlanticus</name>
    <dbReference type="NCBI Taxonomy" id="1461694"/>
    <lineage>
        <taxon>Bacteria</taxon>
        <taxon>Pseudomonadati</taxon>
        <taxon>Pseudomonadota</taxon>
        <taxon>Alphaproteobacteria</taxon>
        <taxon>Rhodobacterales</taxon>
        <taxon>Paracoccaceae</taxon>
        <taxon>Pseudooceanicola</taxon>
    </lineage>
</organism>
<dbReference type="GO" id="GO:0005975">
    <property type="term" value="P:carbohydrate metabolic process"/>
    <property type="evidence" value="ECO:0007669"/>
    <property type="project" value="InterPro"/>
</dbReference>
<feature type="domain" description="Carbohydrate kinase FGGY N-terminal" evidence="4">
    <location>
        <begin position="4"/>
        <end position="170"/>
    </location>
</feature>
<dbReference type="SUPFAM" id="SSF53067">
    <property type="entry name" value="Actin-like ATPase domain"/>
    <property type="match status" value="2"/>
</dbReference>
<dbReference type="InterPro" id="IPR018484">
    <property type="entry name" value="FGGY_N"/>
</dbReference>
<comment type="caution">
    <text evidence="6">The sequence shown here is derived from an EMBL/GenBank/DDBJ whole genome shotgun (WGS) entry which is preliminary data.</text>
</comment>
<reference evidence="6 7" key="1">
    <citation type="journal article" date="2015" name="Antonie Van Leeuwenhoek">
        <title>Pseudooceanicola atlanticus gen. nov. sp. nov., isolated from surface seawater of the Atlantic Ocean and reclassification of Oceanicola batsensis, Oceanicola marinus, Oceanicola nitratireducens, Oceanicola nanhaiensis, Oceanicola antarcticus and Oceanicola flagellatus, as Pseudooceanicola batsensis comb. nov., Pseudooceanicola marinus comb. nov., Pseudooceanicola nitratireducens comb. nov., Pseudooceanicola nanhaiensis comb. nov., Pseudooceanicola antarcticus comb. nov., and Pseudooceanicola flagellatus comb. nov.</title>
        <authorList>
            <person name="Lai Q."/>
            <person name="Li G."/>
            <person name="Liu X."/>
            <person name="Du Y."/>
            <person name="Sun F."/>
            <person name="Shao Z."/>
        </authorList>
    </citation>
    <scope>NUCLEOTIDE SEQUENCE [LARGE SCALE GENOMIC DNA]</scope>
    <source>
        <strain evidence="6 7">22II-s11g</strain>
    </source>
</reference>
<dbReference type="AlphaFoldDB" id="A0A0A0EEK8"/>
<evidence type="ECO:0000256" key="2">
    <source>
        <dbReference type="ARBA" id="ARBA00022679"/>
    </source>
</evidence>
<protein>
    <recommendedName>
        <fullName evidence="8">Carbohydrate kinase</fullName>
    </recommendedName>
</protein>
<dbReference type="InterPro" id="IPR000577">
    <property type="entry name" value="Carb_kinase_FGGY"/>
</dbReference>
<evidence type="ECO:0000313" key="7">
    <source>
        <dbReference type="Proteomes" id="UP000030004"/>
    </source>
</evidence>
<dbReference type="PANTHER" id="PTHR43095">
    <property type="entry name" value="SUGAR KINASE"/>
    <property type="match status" value="1"/>
</dbReference>
<gene>
    <name evidence="6" type="ORF">ATO9_04840</name>
</gene>
<name>A0A0A0EEK8_9RHOB</name>
<evidence type="ECO:0008006" key="8">
    <source>
        <dbReference type="Google" id="ProtNLM"/>
    </source>
</evidence>
<dbReference type="InterPro" id="IPR050406">
    <property type="entry name" value="FGGY_Carb_Kinase"/>
</dbReference>
<dbReference type="InterPro" id="IPR043129">
    <property type="entry name" value="ATPase_NBD"/>
</dbReference>
<dbReference type="EMBL" id="AQQX01000002">
    <property type="protein sequence ID" value="KGM49356.1"/>
    <property type="molecule type" value="Genomic_DNA"/>
</dbReference>
<evidence type="ECO:0000259" key="5">
    <source>
        <dbReference type="Pfam" id="PF02782"/>
    </source>
</evidence>
<dbReference type="PANTHER" id="PTHR43095:SF5">
    <property type="entry name" value="XYLULOSE KINASE"/>
    <property type="match status" value="1"/>
</dbReference>
<dbReference type="OrthoDB" id="9805576at2"/>
<dbReference type="PIRSF" id="PIRSF000538">
    <property type="entry name" value="GlpK"/>
    <property type="match status" value="1"/>
</dbReference>
<sequence>MPHILAYDLGGSSLRLAIVDQDGTFIDQVRRPLGFAVQGDRHEADPDAKWWESFVAASAELAARGNDFSAITAVAGCGFTRTQVLLDADGQSIRPAIGFPDARAAPLLDRLRHDAPTPLQALAIALSPYDPLARLLWLKEHEPENWQRLSRVIEPKDYLNFRLTGRAVSDRISQLPMTRPLHAAGLSGLDQIDLDPSLLPEELSPFEPVGQVRPGLPAPLDRVAGAVVHCGSLDTWTCVLGSGALVPGAGYSISGTSDVFGVIADRPAEAPGLLSVEWGPFLWQLGGPSQGAASRLIWAAERFHPGLTPQDALDKALTTAGPAPLFLPFLDGERTPWWDPDLRGAFLGLGMTDDNDAMLRAVAEGMTYLSRDILARAEDATGRQVDHVGFSGGLSQHAGLCQLKADILDRPVMVPQNAETGLLGASRLPLGSAAAHQPLPPGACTIYRPSPETRAHHADRFEVFRDATEAIRPLSHRLARQNG</sequence>
<keyword evidence="2" id="KW-0808">Transferase</keyword>
<dbReference type="Gene3D" id="3.30.420.40">
    <property type="match status" value="2"/>
</dbReference>
<dbReference type="Proteomes" id="UP000030004">
    <property type="component" value="Unassembled WGS sequence"/>
</dbReference>
<feature type="domain" description="Carbohydrate kinase FGGY C-terminal" evidence="5">
    <location>
        <begin position="251"/>
        <end position="426"/>
    </location>
</feature>
<dbReference type="InterPro" id="IPR018485">
    <property type="entry name" value="FGGY_C"/>
</dbReference>
<proteinExistence type="inferred from homology"/>
<comment type="similarity">
    <text evidence="1">Belongs to the FGGY kinase family.</text>
</comment>
<dbReference type="RefSeq" id="WP_043746031.1">
    <property type="nucleotide sequence ID" value="NZ_AQQX01000002.1"/>
</dbReference>
<evidence type="ECO:0000256" key="1">
    <source>
        <dbReference type="ARBA" id="ARBA00009156"/>
    </source>
</evidence>
<keyword evidence="3" id="KW-0418">Kinase</keyword>
<dbReference type="STRING" id="1461694.ATO9_04840"/>
<evidence type="ECO:0000259" key="4">
    <source>
        <dbReference type="Pfam" id="PF00370"/>
    </source>
</evidence>